<dbReference type="GeneID" id="301680989"/>
<dbReference type="Proteomes" id="UP000326169">
    <property type="component" value="Unassembled WGS sequence"/>
</dbReference>
<keyword evidence="6" id="KW-1185">Reference proteome</keyword>
<dbReference type="PANTHER" id="PTHR35092">
    <property type="entry name" value="CHLORINASE MJ1651"/>
    <property type="match status" value="1"/>
</dbReference>
<dbReference type="InterPro" id="IPR023227">
    <property type="entry name" value="SAM_OH_AdoTrfase_C_sf"/>
</dbReference>
<feature type="domain" description="S-adenosyl-l-methionine hydroxide adenosyltransferase C-terminal" evidence="4">
    <location>
        <begin position="178"/>
        <end position="262"/>
    </location>
</feature>
<dbReference type="SUPFAM" id="SSF102522">
    <property type="entry name" value="Bacterial fluorinating enzyme, N-terminal domain"/>
    <property type="match status" value="1"/>
</dbReference>
<keyword evidence="1" id="KW-0949">S-adenosyl-L-methionine</keyword>
<dbReference type="InterPro" id="IPR023228">
    <property type="entry name" value="SAM_OH_AdoTrfase_N_sf"/>
</dbReference>
<name>A0A5M3T0K7_LIMPL</name>
<evidence type="ECO:0000259" key="3">
    <source>
        <dbReference type="Pfam" id="PF01887"/>
    </source>
</evidence>
<evidence type="ECO:0000256" key="2">
    <source>
        <dbReference type="ARBA" id="ARBA00024035"/>
    </source>
</evidence>
<sequence>MSVSGIITLLTDFGLSDVYVGVMKGVLSQINPHLTVIDLTHEIPPQNLMAARFCLMNAYPYFPEGTVHIAVVDPGVGTERKAIALQFTNGYVVGPDNGLFGGLIKQYGVITAVELTNHQYWRNSQPSTTFHGRDIFSPVAAYLASGVPIRDLGTVINSDTLIDLSIPDLEITETSIKGSIQYIDRFGNLITNIPGDMVADKSWTVSFPECTPSPNISSHRTYGEVELGHLLTLIGSHGWIEIAANGDSAKSRLQIDWGATVQINY</sequence>
<dbReference type="Pfam" id="PF01887">
    <property type="entry name" value="SAM_HAT_N"/>
    <property type="match status" value="1"/>
</dbReference>
<protein>
    <recommendedName>
        <fullName evidence="7">SAM-dependent chlorinase/fluorinase</fullName>
    </recommendedName>
</protein>
<organism evidence="5 6">
    <name type="scientific">Limnospira platensis NIES-46</name>
    <dbReference type="NCBI Taxonomy" id="1236695"/>
    <lineage>
        <taxon>Bacteria</taxon>
        <taxon>Bacillati</taxon>
        <taxon>Cyanobacteriota</taxon>
        <taxon>Cyanophyceae</taxon>
        <taxon>Oscillatoriophycideae</taxon>
        <taxon>Oscillatoriales</taxon>
        <taxon>Sirenicapillariaceae</taxon>
        <taxon>Limnospira</taxon>
    </lineage>
</organism>
<evidence type="ECO:0000256" key="1">
    <source>
        <dbReference type="ARBA" id="ARBA00022691"/>
    </source>
</evidence>
<dbReference type="InterPro" id="IPR002747">
    <property type="entry name" value="SAM_OH_AdoTrfase"/>
</dbReference>
<dbReference type="InterPro" id="IPR046469">
    <property type="entry name" value="SAM_HAT_N"/>
</dbReference>
<evidence type="ECO:0000313" key="6">
    <source>
        <dbReference type="Proteomes" id="UP000326169"/>
    </source>
</evidence>
<evidence type="ECO:0000313" key="5">
    <source>
        <dbReference type="EMBL" id="GCE91972.1"/>
    </source>
</evidence>
<evidence type="ECO:0008006" key="7">
    <source>
        <dbReference type="Google" id="ProtNLM"/>
    </source>
</evidence>
<dbReference type="SUPFAM" id="SSF101852">
    <property type="entry name" value="Bacterial fluorinating enzyme, C-terminal domain"/>
    <property type="match status" value="1"/>
</dbReference>
<accession>A0A5M3T0K7</accession>
<dbReference type="Pfam" id="PF20257">
    <property type="entry name" value="SAM_HAT_C"/>
    <property type="match status" value="1"/>
</dbReference>
<dbReference type="PIRSF" id="PIRSF006779">
    <property type="entry name" value="UCP006779"/>
    <property type="match status" value="1"/>
</dbReference>
<proteinExistence type="inferred from homology"/>
<comment type="similarity">
    <text evidence="2">Belongs to the SAM hydrolase / SAM-dependent halogenase family.</text>
</comment>
<dbReference type="InterPro" id="IPR046470">
    <property type="entry name" value="SAM_HAT_C"/>
</dbReference>
<evidence type="ECO:0000259" key="4">
    <source>
        <dbReference type="Pfam" id="PF20257"/>
    </source>
</evidence>
<feature type="domain" description="S-adenosyl-l-methionine hydroxide adenosyltransferase N-terminal" evidence="3">
    <location>
        <begin position="7"/>
        <end position="153"/>
    </location>
</feature>
<gene>
    <name evidence="5" type="ORF">NIES46_00060</name>
</gene>
<dbReference type="Gene3D" id="2.40.30.90">
    <property type="entry name" value="Bacterial fluorinating enzyme like"/>
    <property type="match status" value="1"/>
</dbReference>
<reference evidence="5 6" key="1">
    <citation type="journal article" date="2019" name="J Genomics">
        <title>The Draft Genome of a Hydrogen-producing Cyanobacterium, Arthrospira platensis NIES-46.</title>
        <authorList>
            <person name="Suzuki S."/>
            <person name="Yamaguchi H."/>
            <person name="Kawachi M."/>
        </authorList>
    </citation>
    <scope>NUCLEOTIDE SEQUENCE [LARGE SCALE GENOMIC DNA]</scope>
    <source>
        <strain evidence="5 6">NIES-46</strain>
    </source>
</reference>
<dbReference type="Gene3D" id="3.40.50.10790">
    <property type="entry name" value="S-adenosyl-l-methionine hydroxide adenosyltransferase, N-terminal"/>
    <property type="match status" value="1"/>
</dbReference>
<dbReference type="EMBL" id="BIMW01000001">
    <property type="protein sequence ID" value="GCE91972.1"/>
    <property type="molecule type" value="Genomic_DNA"/>
</dbReference>
<dbReference type="PANTHER" id="PTHR35092:SF1">
    <property type="entry name" value="CHLORINASE MJ1651"/>
    <property type="match status" value="1"/>
</dbReference>
<comment type="caution">
    <text evidence="5">The sequence shown here is derived from an EMBL/GenBank/DDBJ whole genome shotgun (WGS) entry which is preliminary data.</text>
</comment>
<dbReference type="RefSeq" id="WP_006618674.1">
    <property type="nucleotide sequence ID" value="NZ_BIMW01000001.1"/>
</dbReference>